<name>A0A0A7FTC6_9CLOT</name>
<dbReference type="GO" id="GO:0034040">
    <property type="term" value="F:ATPase-coupled lipid transmembrane transporter activity"/>
    <property type="evidence" value="ECO:0007669"/>
    <property type="project" value="TreeGrafter"/>
</dbReference>
<feature type="transmembrane region" description="Helical" evidence="7">
    <location>
        <begin position="263"/>
        <end position="283"/>
    </location>
</feature>
<evidence type="ECO:0000256" key="1">
    <source>
        <dbReference type="ARBA" id="ARBA00004651"/>
    </source>
</evidence>
<dbReference type="RefSeq" id="WP_052139538.1">
    <property type="nucleotide sequence ID" value="NZ_CP006905.1"/>
</dbReference>
<dbReference type="PANTHER" id="PTHR24221">
    <property type="entry name" value="ATP-BINDING CASSETTE SUB-FAMILY B"/>
    <property type="match status" value="1"/>
</dbReference>
<gene>
    <name evidence="10" type="ORF">U729_2260</name>
</gene>
<dbReference type="Gene3D" id="1.20.1560.10">
    <property type="entry name" value="ABC transporter type 1, transmembrane domain"/>
    <property type="match status" value="1"/>
</dbReference>
<keyword evidence="11" id="KW-1185">Reference proteome</keyword>
<dbReference type="GO" id="GO:0016887">
    <property type="term" value="F:ATP hydrolysis activity"/>
    <property type="evidence" value="ECO:0007669"/>
    <property type="project" value="InterPro"/>
</dbReference>
<keyword evidence="2 7" id="KW-0812">Transmembrane</keyword>
<evidence type="ECO:0000313" key="10">
    <source>
        <dbReference type="EMBL" id="AIY82842.1"/>
    </source>
</evidence>
<evidence type="ECO:0000259" key="8">
    <source>
        <dbReference type="PROSITE" id="PS50893"/>
    </source>
</evidence>
<feature type="transmembrane region" description="Helical" evidence="7">
    <location>
        <begin position="138"/>
        <end position="162"/>
    </location>
</feature>
<evidence type="ECO:0000313" key="11">
    <source>
        <dbReference type="Proteomes" id="UP000030635"/>
    </source>
</evidence>
<dbReference type="eggNOG" id="COG1132">
    <property type="taxonomic scope" value="Bacteria"/>
</dbReference>
<feature type="transmembrane region" description="Helical" evidence="7">
    <location>
        <begin position="72"/>
        <end position="93"/>
    </location>
</feature>
<dbReference type="InterPro" id="IPR017871">
    <property type="entry name" value="ABC_transporter-like_CS"/>
</dbReference>
<dbReference type="EMBL" id="CP006905">
    <property type="protein sequence ID" value="AIY82842.1"/>
    <property type="molecule type" value="Genomic_DNA"/>
</dbReference>
<proteinExistence type="predicted"/>
<dbReference type="GO" id="GO:0140359">
    <property type="term" value="F:ABC-type transporter activity"/>
    <property type="evidence" value="ECO:0007669"/>
    <property type="project" value="InterPro"/>
</dbReference>
<dbReference type="InterPro" id="IPR003439">
    <property type="entry name" value="ABC_transporter-like_ATP-bd"/>
</dbReference>
<dbReference type="PROSITE" id="PS50893">
    <property type="entry name" value="ABC_TRANSPORTER_2"/>
    <property type="match status" value="1"/>
</dbReference>
<evidence type="ECO:0000256" key="2">
    <source>
        <dbReference type="ARBA" id="ARBA00022692"/>
    </source>
</evidence>
<protein>
    <submittedName>
        <fullName evidence="10">ABC transporter family protein</fullName>
    </submittedName>
</protein>
<evidence type="ECO:0000256" key="4">
    <source>
        <dbReference type="ARBA" id="ARBA00022840"/>
    </source>
</evidence>
<dbReference type="AlphaFoldDB" id="A0A0A7FTC6"/>
<comment type="subcellular location">
    <subcellularLocation>
        <location evidence="1">Cell membrane</location>
        <topology evidence="1">Multi-pass membrane protein</topology>
    </subcellularLocation>
</comment>
<sequence length="601" mass="68336">MIKGKDNKNFSTVKLLRKVFPMIIAVCPVYFILNALILTMSGFLFGANTVATQQFFDKVSEVVGNSNLLREAFLAALVLALIMIITQIVNGLSNFLTQNMFKKIIGVLAVKLNAKAEKIDPAEYESPELLNSMKKSSVGMYTSIGLILTITSILFFYIPYFFFMGAYLYKLKPILAFSIVLIFIPVLLSQIVRVKVFANLEDESAPLKREYEYYEKCMVDREFFKETRGLGAFNYFRNLYKESLDSLNKKVWKSEKKTNLIEFYMKLITLSGYIGVLYLFFISLMKGDISVGAFGAIFASIDMMFTAMEEIICGRIAEVSKGKGSTINFIKFLEWPERLGEDIEIKGVPEIKIEDISFKYPNSENESLKNISFNIKKGETIAIVGENGAGKSTLVKSIIGLYRPIKGSVLINNVDTKKISNKSLYKGISAVFQDYRRYKMNLEDNISISSFEKMEKIKNNKKELDEAVLKSGLIMDNKKFNKGYDTMLSREFDGVDLSGGQWQRIAIARGFYKFHNMIVLDEPTAAIDPVEESRIYEKFKEMSKGKTSIIVTHRLGSAKIADRIVVMDSGQVVEIGTHDELMKNNKKYKSMYEAQSKWYVR</sequence>
<feature type="domain" description="ABC transmembrane type-1" evidence="9">
    <location>
        <begin position="32"/>
        <end position="312"/>
    </location>
</feature>
<keyword evidence="5 7" id="KW-1133">Transmembrane helix</keyword>
<keyword evidence="3" id="KW-0547">Nucleotide-binding</keyword>
<dbReference type="SMART" id="SM00382">
    <property type="entry name" value="AAA"/>
    <property type="match status" value="1"/>
</dbReference>
<dbReference type="PANTHER" id="PTHR24221:SF654">
    <property type="entry name" value="ATP-BINDING CASSETTE SUB-FAMILY B MEMBER 6"/>
    <property type="match status" value="1"/>
</dbReference>
<dbReference type="InterPro" id="IPR036640">
    <property type="entry name" value="ABC1_TM_sf"/>
</dbReference>
<dbReference type="SUPFAM" id="SSF90123">
    <property type="entry name" value="ABC transporter transmembrane region"/>
    <property type="match status" value="1"/>
</dbReference>
<dbReference type="InterPro" id="IPR011527">
    <property type="entry name" value="ABC1_TM_dom"/>
</dbReference>
<organism evidence="10 11">
    <name type="scientific">Clostridium baratii str. Sullivan</name>
    <dbReference type="NCBI Taxonomy" id="1415775"/>
    <lineage>
        <taxon>Bacteria</taxon>
        <taxon>Bacillati</taxon>
        <taxon>Bacillota</taxon>
        <taxon>Clostridia</taxon>
        <taxon>Eubacteriales</taxon>
        <taxon>Clostridiaceae</taxon>
        <taxon>Clostridium</taxon>
    </lineage>
</organism>
<reference evidence="10 11" key="1">
    <citation type="journal article" date="2015" name="Infect. Genet. Evol.">
        <title>Genomic sequences of six botulinum neurotoxin-producing strains representing three clostridial species illustrate the mobility and diversity of botulinum neurotoxin genes.</title>
        <authorList>
            <person name="Smith T.J."/>
            <person name="Hill K.K."/>
            <person name="Xie G."/>
            <person name="Foley B.T."/>
            <person name="Williamson C.H."/>
            <person name="Foster J.T."/>
            <person name="Johnson S.L."/>
            <person name="Chertkov O."/>
            <person name="Teshima H."/>
            <person name="Gibbons H.S."/>
            <person name="Johnsky L.A."/>
            <person name="Karavis M.A."/>
            <person name="Smith L.A."/>
        </authorList>
    </citation>
    <scope>NUCLEOTIDE SEQUENCE [LARGE SCALE GENOMIC DNA]</scope>
    <source>
        <strain evidence="10 11">Sullivan</strain>
    </source>
</reference>
<feature type="domain" description="ABC transporter" evidence="8">
    <location>
        <begin position="351"/>
        <end position="594"/>
    </location>
</feature>
<feature type="transmembrane region" description="Helical" evidence="7">
    <location>
        <begin position="174"/>
        <end position="192"/>
    </location>
</feature>
<dbReference type="Pfam" id="PF00005">
    <property type="entry name" value="ABC_tran"/>
    <property type="match status" value="1"/>
</dbReference>
<dbReference type="InterPro" id="IPR003593">
    <property type="entry name" value="AAA+_ATPase"/>
</dbReference>
<accession>A0A0A7FTC6</accession>
<evidence type="ECO:0000256" key="7">
    <source>
        <dbReference type="SAM" id="Phobius"/>
    </source>
</evidence>
<dbReference type="HOGENOM" id="CLU_000604_84_3_9"/>
<keyword evidence="4" id="KW-0067">ATP-binding</keyword>
<dbReference type="InterPro" id="IPR039421">
    <property type="entry name" value="Type_1_exporter"/>
</dbReference>
<evidence type="ECO:0000256" key="3">
    <source>
        <dbReference type="ARBA" id="ARBA00022741"/>
    </source>
</evidence>
<dbReference type="CDD" id="cd03228">
    <property type="entry name" value="ABCC_MRP_Like"/>
    <property type="match status" value="1"/>
</dbReference>
<feature type="transmembrane region" description="Helical" evidence="7">
    <location>
        <begin position="20"/>
        <end position="45"/>
    </location>
</feature>
<dbReference type="OrthoDB" id="2328604at2"/>
<evidence type="ECO:0000259" key="9">
    <source>
        <dbReference type="PROSITE" id="PS50929"/>
    </source>
</evidence>
<keyword evidence="6 7" id="KW-0472">Membrane</keyword>
<dbReference type="KEGG" id="cbv:U729_2260"/>
<dbReference type="GO" id="GO:0005886">
    <property type="term" value="C:plasma membrane"/>
    <property type="evidence" value="ECO:0007669"/>
    <property type="project" value="UniProtKB-SubCell"/>
</dbReference>
<evidence type="ECO:0000256" key="6">
    <source>
        <dbReference type="ARBA" id="ARBA00023136"/>
    </source>
</evidence>
<dbReference type="Gene3D" id="3.40.50.300">
    <property type="entry name" value="P-loop containing nucleotide triphosphate hydrolases"/>
    <property type="match status" value="1"/>
</dbReference>
<dbReference type="SUPFAM" id="SSF52540">
    <property type="entry name" value="P-loop containing nucleoside triphosphate hydrolases"/>
    <property type="match status" value="1"/>
</dbReference>
<dbReference type="PROSITE" id="PS00211">
    <property type="entry name" value="ABC_TRANSPORTER_1"/>
    <property type="match status" value="1"/>
</dbReference>
<evidence type="ECO:0000256" key="5">
    <source>
        <dbReference type="ARBA" id="ARBA00022989"/>
    </source>
</evidence>
<dbReference type="PROSITE" id="PS50929">
    <property type="entry name" value="ABC_TM1F"/>
    <property type="match status" value="1"/>
</dbReference>
<dbReference type="Proteomes" id="UP000030635">
    <property type="component" value="Chromosome"/>
</dbReference>
<dbReference type="InterPro" id="IPR027417">
    <property type="entry name" value="P-loop_NTPase"/>
</dbReference>
<dbReference type="STRING" id="1561.NPD11_758"/>
<dbReference type="GO" id="GO:0005524">
    <property type="term" value="F:ATP binding"/>
    <property type="evidence" value="ECO:0007669"/>
    <property type="project" value="UniProtKB-KW"/>
</dbReference>